<name>A0A067QND7_ZOONE</name>
<protein>
    <submittedName>
        <fullName evidence="1">Uncharacterized protein</fullName>
    </submittedName>
</protein>
<proteinExistence type="predicted"/>
<keyword evidence="2" id="KW-1185">Reference proteome</keyword>
<evidence type="ECO:0000313" key="2">
    <source>
        <dbReference type="Proteomes" id="UP000027135"/>
    </source>
</evidence>
<organism evidence="1 2">
    <name type="scientific">Zootermopsis nevadensis</name>
    <name type="common">Dampwood termite</name>
    <dbReference type="NCBI Taxonomy" id="136037"/>
    <lineage>
        <taxon>Eukaryota</taxon>
        <taxon>Metazoa</taxon>
        <taxon>Ecdysozoa</taxon>
        <taxon>Arthropoda</taxon>
        <taxon>Hexapoda</taxon>
        <taxon>Insecta</taxon>
        <taxon>Pterygota</taxon>
        <taxon>Neoptera</taxon>
        <taxon>Polyneoptera</taxon>
        <taxon>Dictyoptera</taxon>
        <taxon>Blattodea</taxon>
        <taxon>Blattoidea</taxon>
        <taxon>Termitoidae</taxon>
        <taxon>Termopsidae</taxon>
        <taxon>Zootermopsis</taxon>
    </lineage>
</organism>
<dbReference type="Proteomes" id="UP000027135">
    <property type="component" value="Unassembled WGS sequence"/>
</dbReference>
<dbReference type="InParanoid" id="A0A067QND7"/>
<dbReference type="AlphaFoldDB" id="A0A067QND7"/>
<reference evidence="1 2" key="1">
    <citation type="journal article" date="2014" name="Nat. Commun.">
        <title>Molecular traces of alternative social organization in a termite genome.</title>
        <authorList>
            <person name="Terrapon N."/>
            <person name="Li C."/>
            <person name="Robertson H.M."/>
            <person name="Ji L."/>
            <person name="Meng X."/>
            <person name="Booth W."/>
            <person name="Chen Z."/>
            <person name="Childers C.P."/>
            <person name="Glastad K.M."/>
            <person name="Gokhale K."/>
            <person name="Gowin J."/>
            <person name="Gronenberg W."/>
            <person name="Hermansen R.A."/>
            <person name="Hu H."/>
            <person name="Hunt B.G."/>
            <person name="Huylmans A.K."/>
            <person name="Khalil S.M."/>
            <person name="Mitchell R.D."/>
            <person name="Munoz-Torres M.C."/>
            <person name="Mustard J.A."/>
            <person name="Pan H."/>
            <person name="Reese J.T."/>
            <person name="Scharf M.E."/>
            <person name="Sun F."/>
            <person name="Vogel H."/>
            <person name="Xiao J."/>
            <person name="Yang W."/>
            <person name="Yang Z."/>
            <person name="Yang Z."/>
            <person name="Zhou J."/>
            <person name="Zhu J."/>
            <person name="Brent C.S."/>
            <person name="Elsik C.G."/>
            <person name="Goodisman M.A."/>
            <person name="Liberles D.A."/>
            <person name="Roe R.M."/>
            <person name="Vargo E.L."/>
            <person name="Vilcinskas A."/>
            <person name="Wang J."/>
            <person name="Bornberg-Bauer E."/>
            <person name="Korb J."/>
            <person name="Zhang G."/>
            <person name="Liebig J."/>
        </authorList>
    </citation>
    <scope>NUCLEOTIDE SEQUENCE [LARGE SCALE GENOMIC DNA]</scope>
    <source>
        <tissue evidence="1">Whole organism</tissue>
    </source>
</reference>
<sequence length="84" mass="9411">MDLVATEDCTKETYELQFFGFSSRTVCNYVSSIAVEKIQEATELLQECLLEKLPGKEVAVRSATTQFLKESINAAVQQLKHLPV</sequence>
<evidence type="ECO:0000313" key="1">
    <source>
        <dbReference type="EMBL" id="KDR10974.1"/>
    </source>
</evidence>
<dbReference type="EMBL" id="KK853129">
    <property type="protein sequence ID" value="KDR10974.1"/>
    <property type="molecule type" value="Genomic_DNA"/>
</dbReference>
<accession>A0A067QND7</accession>
<gene>
    <name evidence="1" type="ORF">L798_15052</name>
</gene>